<dbReference type="InterPro" id="IPR051534">
    <property type="entry name" value="CBASS_pafABC_assoc_protein"/>
</dbReference>
<evidence type="ECO:0000259" key="4">
    <source>
        <dbReference type="PROSITE" id="PS51000"/>
    </source>
</evidence>
<dbReference type="GO" id="GO:0003677">
    <property type="term" value="F:DNA binding"/>
    <property type="evidence" value="ECO:0007669"/>
    <property type="project" value="UniProtKB-KW"/>
</dbReference>
<dbReference type="PROSITE" id="PS51000">
    <property type="entry name" value="HTH_DEOR_2"/>
    <property type="match status" value="1"/>
</dbReference>
<dbReference type="Proteomes" id="UP000002357">
    <property type="component" value="Plasmid pSCL4"/>
</dbReference>
<dbReference type="AlphaFoldDB" id="D5SIG5"/>
<evidence type="ECO:0000313" key="5">
    <source>
        <dbReference type="EMBL" id="EFG03708.2"/>
    </source>
</evidence>
<keyword evidence="1" id="KW-0805">Transcription regulation</keyword>
<dbReference type="SMART" id="SM00420">
    <property type="entry name" value="HTH_DEOR"/>
    <property type="match status" value="1"/>
</dbReference>
<dbReference type="InterPro" id="IPR036390">
    <property type="entry name" value="WH_DNA-bd_sf"/>
</dbReference>
<gene>
    <name evidence="5" type="ORF">SCLAV_p0217</name>
</gene>
<evidence type="ECO:0000256" key="1">
    <source>
        <dbReference type="ARBA" id="ARBA00023015"/>
    </source>
</evidence>
<feature type="domain" description="HTH deoR-type" evidence="4">
    <location>
        <begin position="26"/>
        <end position="91"/>
    </location>
</feature>
<keyword evidence="6" id="KW-1185">Reference proteome</keyword>
<dbReference type="PROSITE" id="PS52050">
    <property type="entry name" value="WYL"/>
    <property type="match status" value="1"/>
</dbReference>
<evidence type="ECO:0000313" key="6">
    <source>
        <dbReference type="Proteomes" id="UP000002357"/>
    </source>
</evidence>
<dbReference type="InterPro" id="IPR026881">
    <property type="entry name" value="WYL_dom"/>
</dbReference>
<geneLocation type="plasmid" evidence="5 6">
    <name>pSCL4</name>
</geneLocation>
<dbReference type="InterPro" id="IPR013196">
    <property type="entry name" value="HTH_11"/>
</dbReference>
<dbReference type="InterPro" id="IPR036388">
    <property type="entry name" value="WH-like_DNA-bd_sf"/>
</dbReference>
<evidence type="ECO:0000256" key="2">
    <source>
        <dbReference type="ARBA" id="ARBA00023125"/>
    </source>
</evidence>
<dbReference type="PROSITE" id="PS00894">
    <property type="entry name" value="HTH_DEOR_1"/>
    <property type="match status" value="1"/>
</dbReference>
<dbReference type="EMBL" id="CM000914">
    <property type="protein sequence ID" value="EFG03708.2"/>
    <property type="molecule type" value="Genomic_DNA"/>
</dbReference>
<dbReference type="SUPFAM" id="SSF46785">
    <property type="entry name" value="Winged helix' DNA-binding domain"/>
    <property type="match status" value="1"/>
</dbReference>
<protein>
    <submittedName>
        <fullName evidence="5">Putative DeoR-family transcriptional regulator</fullName>
    </submittedName>
</protein>
<dbReference type="Gene3D" id="1.10.10.10">
    <property type="entry name" value="Winged helix-like DNA-binding domain superfamily/Winged helix DNA-binding domain"/>
    <property type="match status" value="1"/>
</dbReference>
<keyword evidence="2" id="KW-0238">DNA-binding</keyword>
<reference evidence="5 6" key="1">
    <citation type="journal article" date="2010" name="Genome Biol. Evol.">
        <title>The sequence of a 1.8-mb bacterial linear plasmid reveals a rich evolutionary reservoir of secondary metabolic pathways.</title>
        <authorList>
            <person name="Medema M.H."/>
            <person name="Trefzer A."/>
            <person name="Kovalchuk A."/>
            <person name="van den Berg M."/>
            <person name="Mueller U."/>
            <person name="Heijne W."/>
            <person name="Wu L."/>
            <person name="Alam M.T."/>
            <person name="Ronning C.M."/>
            <person name="Nierman W.C."/>
            <person name="Bovenberg R.A.L."/>
            <person name="Breitling R."/>
            <person name="Takano E."/>
        </authorList>
    </citation>
    <scope>NUCLEOTIDE SEQUENCE [LARGE SCALE GENOMIC DNA]</scope>
    <source>
        <strain evidence="6">ATCC 27064 / DSM 738 / JCM 4710 / NBRC 13307 / NCIMB 12785 / NRRL 3585 / VKM Ac-602</strain>
        <plasmid evidence="5">pSCL4</plasmid>
    </source>
</reference>
<dbReference type="PANTHER" id="PTHR34580:SF1">
    <property type="entry name" value="PROTEIN PAFC"/>
    <property type="match status" value="1"/>
</dbReference>
<dbReference type="eggNOG" id="COG2378">
    <property type="taxonomic scope" value="Bacteria"/>
</dbReference>
<organism evidence="5 6">
    <name type="scientific">Streptomyces clavuligerus</name>
    <dbReference type="NCBI Taxonomy" id="1901"/>
    <lineage>
        <taxon>Bacteria</taxon>
        <taxon>Bacillati</taxon>
        <taxon>Actinomycetota</taxon>
        <taxon>Actinomycetes</taxon>
        <taxon>Kitasatosporales</taxon>
        <taxon>Streptomycetaceae</taxon>
        <taxon>Streptomyces</taxon>
    </lineage>
</organism>
<dbReference type="GO" id="GO:0003700">
    <property type="term" value="F:DNA-binding transcription factor activity"/>
    <property type="evidence" value="ECO:0007669"/>
    <property type="project" value="InterPro"/>
</dbReference>
<dbReference type="InterPro" id="IPR001034">
    <property type="entry name" value="DeoR_HTH"/>
</dbReference>
<dbReference type="Pfam" id="PF08279">
    <property type="entry name" value="HTH_11"/>
    <property type="match status" value="1"/>
</dbReference>
<dbReference type="InterPro" id="IPR028349">
    <property type="entry name" value="PafC-like"/>
</dbReference>
<dbReference type="PANTHER" id="PTHR34580">
    <property type="match status" value="1"/>
</dbReference>
<keyword evidence="3" id="KW-0804">Transcription</keyword>
<dbReference type="InterPro" id="IPR018356">
    <property type="entry name" value="Tscrpt_reg_HTH_DeoR_CS"/>
</dbReference>
<evidence type="ECO:0000256" key="3">
    <source>
        <dbReference type="ARBA" id="ARBA00023163"/>
    </source>
</evidence>
<sequence length="350" mass="37970">MRPCRQLAPQTGHLMTSFYESFVGMRSDRLVAILLLLQRREQVTAAEVSRELDVSERTARRDLDALAMAGVPVYSVQGRGGGWRLVGGARTDLSGLTASEARALFLAVGPASDATPAMKAALRKLVHALPKPFQVQAEAAAASLVVDPQRWGASRIEHRPPRFLDELQDAVISGVQVLLGYVDSKGVETRRTVHPLGIVAKGPVWYLVSNTETGRRVFRIDRVSSADPTGDPVHRPGDFDLAESWNETAKEVDRKRTPLEVQAVCTPDGIGILRMALGDRLDVGGSTTDGRIEVVIRGPNESILAGELSGLVEWVEVTGPPRVRDRLASIGNALVERYGRPRTSGDLHPS</sequence>
<keyword evidence="5" id="KW-0614">Plasmid</keyword>
<accession>D5SIG5</accession>
<dbReference type="Pfam" id="PF13280">
    <property type="entry name" value="WYL"/>
    <property type="match status" value="1"/>
</dbReference>
<dbReference type="PIRSF" id="PIRSF016838">
    <property type="entry name" value="PafC"/>
    <property type="match status" value="1"/>
</dbReference>
<name>D5SIG5_STRCL</name>
<proteinExistence type="predicted"/>